<dbReference type="PANTHER" id="PTHR11360:SF284">
    <property type="entry name" value="EG:103B4.3 PROTEIN-RELATED"/>
    <property type="match status" value="1"/>
</dbReference>
<dbReference type="Gene3D" id="1.20.1250.20">
    <property type="entry name" value="MFS general substrate transporter like domains"/>
    <property type="match status" value="2"/>
</dbReference>
<dbReference type="PANTHER" id="PTHR11360">
    <property type="entry name" value="MONOCARBOXYLATE TRANSPORTER"/>
    <property type="match status" value="1"/>
</dbReference>
<keyword evidence="7" id="KW-1185">Reference proteome</keyword>
<feature type="transmembrane region" description="Helical" evidence="4">
    <location>
        <begin position="77"/>
        <end position="94"/>
    </location>
</feature>
<evidence type="ECO:0000256" key="1">
    <source>
        <dbReference type="ARBA" id="ARBA00022692"/>
    </source>
</evidence>
<feature type="transmembrane region" description="Helical" evidence="4">
    <location>
        <begin position="7"/>
        <end position="34"/>
    </location>
</feature>
<feature type="transmembrane region" description="Helical" evidence="4">
    <location>
        <begin position="135"/>
        <end position="158"/>
    </location>
</feature>
<keyword evidence="3 4" id="KW-0472">Membrane</keyword>
<feature type="transmembrane region" description="Helical" evidence="4">
    <location>
        <begin position="100"/>
        <end position="123"/>
    </location>
</feature>
<reference evidence="6 7" key="1">
    <citation type="submission" date="2019-08" db="EMBL/GenBank/DDBJ databases">
        <title>In-depth cultivation of the pig gut microbiome towards novel bacterial diversity and tailored functional studies.</title>
        <authorList>
            <person name="Wylensek D."/>
            <person name="Hitch T.C.A."/>
            <person name="Clavel T."/>
        </authorList>
    </citation>
    <scope>NUCLEOTIDE SEQUENCE [LARGE SCALE GENOMIC DNA]</scope>
    <source>
        <strain evidence="6 7">NM-380-WT-3C1</strain>
    </source>
</reference>
<sequence>MNKKTRAWMIAISGTVMTGTIYAAIVNCFSLFIIPICTQNGFSRGSFNISLTLLYCAYMVGSIMSGKLFRRYDLKKLMLTASILMPILFGSLAFTTSLFVFYIVFILLGLMMPYVSFAAYSVLIHDWFEKNEGTAVGIAFMGSGIGGMILNVISASLIENRGYQFAFIVLSIMLAAVAIPVTLLLVKPNHENYGVDKNVEHSSALFIPGTGKLMALATAIGFGITIMSQTMPPHLYDLGFSQMYAASMNSLFMGGLCLAKLIMGWLYDRLGVVKTIVISCSIGIIGALSYLFGVNQILHPTMIIGAAMATALGSVSYPVLARYLCKEELFASASGNASAFNFLGSSIAPFFMNYLYDITSSYSIGYVVSIIMLIFVCLVIIRTKPTKA</sequence>
<feature type="transmembrane region" description="Helical" evidence="4">
    <location>
        <begin position="271"/>
        <end position="291"/>
    </location>
</feature>
<gene>
    <name evidence="6" type="ORF">FYJ80_08210</name>
</gene>
<comment type="caution">
    <text evidence="6">The sequence shown here is derived from an EMBL/GenBank/DDBJ whole genome shotgun (WGS) entry which is preliminary data.</text>
</comment>
<feature type="transmembrane region" description="Helical" evidence="4">
    <location>
        <begin position="46"/>
        <end position="65"/>
    </location>
</feature>
<feature type="transmembrane region" description="Helical" evidence="4">
    <location>
        <begin position="303"/>
        <end position="325"/>
    </location>
</feature>
<dbReference type="AlphaFoldDB" id="A0A7X2TRE3"/>
<evidence type="ECO:0000313" key="6">
    <source>
        <dbReference type="EMBL" id="MSU06757.1"/>
    </source>
</evidence>
<organism evidence="6 7">
    <name type="scientific">Bullifex porci</name>
    <dbReference type="NCBI Taxonomy" id="2606638"/>
    <lineage>
        <taxon>Bacteria</taxon>
        <taxon>Pseudomonadati</taxon>
        <taxon>Spirochaetota</taxon>
        <taxon>Spirochaetia</taxon>
        <taxon>Spirochaetales</taxon>
        <taxon>Spirochaetaceae</taxon>
        <taxon>Bullifex</taxon>
    </lineage>
</organism>
<feature type="transmembrane region" description="Helical" evidence="4">
    <location>
        <begin position="337"/>
        <end position="356"/>
    </location>
</feature>
<evidence type="ECO:0000256" key="2">
    <source>
        <dbReference type="ARBA" id="ARBA00022989"/>
    </source>
</evidence>
<feature type="transmembrane region" description="Helical" evidence="4">
    <location>
        <begin position="164"/>
        <end position="185"/>
    </location>
</feature>
<dbReference type="RefSeq" id="WP_154425870.1">
    <property type="nucleotide sequence ID" value="NZ_VUNN01000016.1"/>
</dbReference>
<dbReference type="InterPro" id="IPR020846">
    <property type="entry name" value="MFS_dom"/>
</dbReference>
<feature type="domain" description="Major facilitator superfamily (MFS) profile" evidence="5">
    <location>
        <begin position="7"/>
        <end position="387"/>
    </location>
</feature>
<protein>
    <submittedName>
        <fullName evidence="6">MFS transporter</fullName>
    </submittedName>
</protein>
<evidence type="ECO:0000256" key="3">
    <source>
        <dbReference type="ARBA" id="ARBA00023136"/>
    </source>
</evidence>
<feature type="transmembrane region" description="Helical" evidence="4">
    <location>
        <begin position="362"/>
        <end position="381"/>
    </location>
</feature>
<feature type="transmembrane region" description="Helical" evidence="4">
    <location>
        <begin position="205"/>
        <end position="227"/>
    </location>
</feature>
<dbReference type="PROSITE" id="PS50850">
    <property type="entry name" value="MFS"/>
    <property type="match status" value="1"/>
</dbReference>
<evidence type="ECO:0000313" key="7">
    <source>
        <dbReference type="Proteomes" id="UP000460549"/>
    </source>
</evidence>
<name>A0A7X2TRE3_9SPIO</name>
<evidence type="ECO:0000256" key="4">
    <source>
        <dbReference type="SAM" id="Phobius"/>
    </source>
</evidence>
<dbReference type="EMBL" id="VUNN01000016">
    <property type="protein sequence ID" value="MSU06757.1"/>
    <property type="molecule type" value="Genomic_DNA"/>
</dbReference>
<dbReference type="Proteomes" id="UP000460549">
    <property type="component" value="Unassembled WGS sequence"/>
</dbReference>
<proteinExistence type="predicted"/>
<dbReference type="SUPFAM" id="SSF103473">
    <property type="entry name" value="MFS general substrate transporter"/>
    <property type="match status" value="1"/>
</dbReference>
<accession>A0A7X2TRE3</accession>
<dbReference type="InterPro" id="IPR011701">
    <property type="entry name" value="MFS"/>
</dbReference>
<dbReference type="InterPro" id="IPR036259">
    <property type="entry name" value="MFS_trans_sf"/>
</dbReference>
<dbReference type="InterPro" id="IPR050327">
    <property type="entry name" value="Proton-linked_MCT"/>
</dbReference>
<keyword evidence="2 4" id="KW-1133">Transmembrane helix</keyword>
<keyword evidence="1 4" id="KW-0812">Transmembrane</keyword>
<evidence type="ECO:0000259" key="5">
    <source>
        <dbReference type="PROSITE" id="PS50850"/>
    </source>
</evidence>
<dbReference type="GO" id="GO:0022857">
    <property type="term" value="F:transmembrane transporter activity"/>
    <property type="evidence" value="ECO:0007669"/>
    <property type="project" value="InterPro"/>
</dbReference>
<dbReference type="Pfam" id="PF07690">
    <property type="entry name" value="MFS_1"/>
    <property type="match status" value="1"/>
</dbReference>
<feature type="transmembrane region" description="Helical" evidence="4">
    <location>
        <begin position="239"/>
        <end position="259"/>
    </location>
</feature>